<comment type="caution">
    <text evidence="3">The sequence shown here is derived from an EMBL/GenBank/DDBJ whole genome shotgun (WGS) entry which is preliminary data.</text>
</comment>
<accession>A0A226E5P6</accession>
<sequence>MDLIDSDASSSEEQNDVDDQIQEKRNKEIVVPKLHGRERKPSPEPPQQSEESEDDGKPMTDEGKSHSKKTQHNENRKKTLRPRSARVAASTYRERSSSESDADPDDDDDHQSHQPHKKKSRLRERVNNNPQKSFSSSSSSSSSFEDEEDTSSPPTKNLKSDKSKKNISEATSEDICSSSEENEDDLDDQISSNDEDSDFDPTVQTDVDADYYVDHKRVVLSKTKTLPFTPAKDWVIAEEVMADFNEEMHMIWDDRKIVGTKTSASGWKLSLYSRFLAVHSPKKPYRCGVSDCNKEFCTMGTALHHVKHKHQLMTLIECKACGKRLTTTGEYKPGEFGHVYGCEWVRTRNGEKKIKYIVSYTMGLNLDMAAKAIEEMWKRASRNKTNRACRVRKLWAQDYRLDPSTVKPLGIYCKGVPLTTNAKFMVRPKLRAYCVMKPK</sequence>
<dbReference type="InterPro" id="IPR013087">
    <property type="entry name" value="Znf_C2H2_type"/>
</dbReference>
<evidence type="ECO:0000313" key="4">
    <source>
        <dbReference type="Proteomes" id="UP000198287"/>
    </source>
</evidence>
<feature type="compositionally biased region" description="Basic residues" evidence="1">
    <location>
        <begin position="113"/>
        <end position="122"/>
    </location>
</feature>
<feature type="compositionally biased region" description="Basic and acidic residues" evidence="1">
    <location>
        <begin position="55"/>
        <end position="77"/>
    </location>
</feature>
<feature type="compositionally biased region" description="Low complexity" evidence="1">
    <location>
        <begin position="133"/>
        <end position="143"/>
    </location>
</feature>
<dbReference type="AlphaFoldDB" id="A0A226E5P6"/>
<evidence type="ECO:0000259" key="2">
    <source>
        <dbReference type="PROSITE" id="PS00028"/>
    </source>
</evidence>
<proteinExistence type="predicted"/>
<organism evidence="3 4">
    <name type="scientific">Folsomia candida</name>
    <name type="common">Springtail</name>
    <dbReference type="NCBI Taxonomy" id="158441"/>
    <lineage>
        <taxon>Eukaryota</taxon>
        <taxon>Metazoa</taxon>
        <taxon>Ecdysozoa</taxon>
        <taxon>Arthropoda</taxon>
        <taxon>Hexapoda</taxon>
        <taxon>Collembola</taxon>
        <taxon>Entomobryomorpha</taxon>
        <taxon>Isotomoidea</taxon>
        <taxon>Isotomidae</taxon>
        <taxon>Proisotominae</taxon>
        <taxon>Folsomia</taxon>
    </lineage>
</organism>
<dbReference type="EMBL" id="LNIX01000007">
    <property type="protein sequence ID" value="OXA52394.1"/>
    <property type="molecule type" value="Genomic_DNA"/>
</dbReference>
<gene>
    <name evidence="3" type="ORF">Fcan01_12838</name>
</gene>
<evidence type="ECO:0000313" key="3">
    <source>
        <dbReference type="EMBL" id="OXA52394.1"/>
    </source>
</evidence>
<feature type="compositionally biased region" description="Acidic residues" evidence="1">
    <location>
        <begin position="180"/>
        <end position="199"/>
    </location>
</feature>
<evidence type="ECO:0000256" key="1">
    <source>
        <dbReference type="SAM" id="MobiDB-lite"/>
    </source>
</evidence>
<reference evidence="3 4" key="1">
    <citation type="submission" date="2015-12" db="EMBL/GenBank/DDBJ databases">
        <title>The genome of Folsomia candida.</title>
        <authorList>
            <person name="Faddeeva A."/>
            <person name="Derks M.F."/>
            <person name="Anvar Y."/>
            <person name="Smit S."/>
            <person name="Van Straalen N."/>
            <person name="Roelofs D."/>
        </authorList>
    </citation>
    <scope>NUCLEOTIDE SEQUENCE [LARGE SCALE GENOMIC DNA]</scope>
    <source>
        <strain evidence="3 4">VU population</strain>
        <tissue evidence="3">Whole body</tissue>
    </source>
</reference>
<dbReference type="PROSITE" id="PS00028">
    <property type="entry name" value="ZINC_FINGER_C2H2_1"/>
    <property type="match status" value="1"/>
</dbReference>
<feature type="compositionally biased region" description="Basic and acidic residues" evidence="1">
    <location>
        <begin position="158"/>
        <end position="167"/>
    </location>
</feature>
<dbReference type="InterPro" id="IPR036236">
    <property type="entry name" value="Znf_C2H2_sf"/>
</dbReference>
<feature type="region of interest" description="Disordered" evidence="1">
    <location>
        <begin position="1"/>
        <end position="204"/>
    </location>
</feature>
<dbReference type="Gene3D" id="3.30.160.60">
    <property type="entry name" value="Classic Zinc Finger"/>
    <property type="match status" value="1"/>
</dbReference>
<keyword evidence="4" id="KW-1185">Reference proteome</keyword>
<name>A0A226E5P6_FOLCA</name>
<feature type="domain" description="C2H2-type" evidence="2">
    <location>
        <begin position="287"/>
        <end position="310"/>
    </location>
</feature>
<feature type="compositionally biased region" description="Acidic residues" evidence="1">
    <location>
        <begin position="100"/>
        <end position="109"/>
    </location>
</feature>
<dbReference type="Proteomes" id="UP000198287">
    <property type="component" value="Unassembled WGS sequence"/>
</dbReference>
<feature type="compositionally biased region" description="Basic and acidic residues" evidence="1">
    <location>
        <begin position="21"/>
        <end position="30"/>
    </location>
</feature>
<dbReference type="SUPFAM" id="SSF57667">
    <property type="entry name" value="beta-beta-alpha zinc fingers"/>
    <property type="match status" value="1"/>
</dbReference>
<protein>
    <recommendedName>
        <fullName evidence="2">C2H2-type domain-containing protein</fullName>
    </recommendedName>
</protein>